<reference evidence="3" key="1">
    <citation type="submission" date="2016-10" db="EMBL/GenBank/DDBJ databases">
        <authorList>
            <person name="Varghese N."/>
            <person name="Submissions S."/>
        </authorList>
    </citation>
    <scope>NUCLEOTIDE SEQUENCE [LARGE SCALE GENOMIC DNA]</scope>
    <source>
        <strain evidence="3">DSM 3669</strain>
    </source>
</reference>
<dbReference type="AlphaFoldDB" id="A0A1I6EC58"/>
<evidence type="ECO:0000259" key="1">
    <source>
        <dbReference type="Pfam" id="PF00467"/>
    </source>
</evidence>
<evidence type="ECO:0000313" key="3">
    <source>
        <dbReference type="Proteomes" id="UP000199584"/>
    </source>
</evidence>
<evidence type="ECO:0000313" key="2">
    <source>
        <dbReference type="EMBL" id="SFR15333.1"/>
    </source>
</evidence>
<organism evidence="2 3">
    <name type="scientific">Desulfoscipio geothermicus DSM 3669</name>
    <dbReference type="NCBI Taxonomy" id="1121426"/>
    <lineage>
        <taxon>Bacteria</taxon>
        <taxon>Bacillati</taxon>
        <taxon>Bacillota</taxon>
        <taxon>Clostridia</taxon>
        <taxon>Eubacteriales</taxon>
        <taxon>Desulfallaceae</taxon>
        <taxon>Desulfoscipio</taxon>
    </lineage>
</organism>
<dbReference type="EMBL" id="FOYM01000035">
    <property type="protein sequence ID" value="SFR15333.1"/>
    <property type="molecule type" value="Genomic_DNA"/>
</dbReference>
<dbReference type="Pfam" id="PF00467">
    <property type="entry name" value="KOW"/>
    <property type="match status" value="1"/>
</dbReference>
<accession>A0A1I6EC58</accession>
<keyword evidence="3" id="KW-1185">Reference proteome</keyword>
<dbReference type="STRING" id="39060.SAMN05660706_13526"/>
<dbReference type="InterPro" id="IPR005824">
    <property type="entry name" value="KOW"/>
</dbReference>
<proteinExistence type="predicted"/>
<gene>
    <name evidence="2" type="ORF">SAMN05660706_13526</name>
</gene>
<name>A0A1I6EC58_9FIRM</name>
<sequence>MMPKPGDRVRILRGQNKGKTGMYLYEYRGRAVVQYGPSYAHRAYLKPENLEKVGETHG</sequence>
<feature type="domain" description="KOW" evidence="1">
    <location>
        <begin position="5"/>
        <end position="22"/>
    </location>
</feature>
<protein>
    <submittedName>
        <fullName evidence="2">KOW motif-containing protein</fullName>
    </submittedName>
</protein>
<dbReference type="Proteomes" id="UP000199584">
    <property type="component" value="Unassembled WGS sequence"/>
</dbReference>
<dbReference type="RefSeq" id="WP_114340143.1">
    <property type="nucleotide sequence ID" value="NZ_FOYM01000035.1"/>
</dbReference>